<name>A0A4V1J1N5_9FUNG</name>
<feature type="region of interest" description="Disordered" evidence="1">
    <location>
        <begin position="57"/>
        <end position="76"/>
    </location>
</feature>
<evidence type="ECO:0000313" key="3">
    <source>
        <dbReference type="Proteomes" id="UP000278143"/>
    </source>
</evidence>
<reference evidence="3" key="1">
    <citation type="journal article" date="2018" name="Nat. Microbiol.">
        <title>Leveraging single-cell genomics to expand the fungal tree of life.</title>
        <authorList>
            <person name="Ahrendt S.R."/>
            <person name="Quandt C.A."/>
            <person name="Ciobanu D."/>
            <person name="Clum A."/>
            <person name="Salamov A."/>
            <person name="Andreopoulos B."/>
            <person name="Cheng J.F."/>
            <person name="Woyke T."/>
            <person name="Pelin A."/>
            <person name="Henrissat B."/>
            <person name="Reynolds N.K."/>
            <person name="Benny G.L."/>
            <person name="Smith M.E."/>
            <person name="James T.Y."/>
            <person name="Grigoriev I.V."/>
        </authorList>
    </citation>
    <scope>NUCLEOTIDE SEQUENCE [LARGE SCALE GENOMIC DNA]</scope>
    <source>
        <strain evidence="3">Benny S71-1</strain>
    </source>
</reference>
<evidence type="ECO:0000256" key="1">
    <source>
        <dbReference type="SAM" id="MobiDB-lite"/>
    </source>
</evidence>
<dbReference type="Proteomes" id="UP000278143">
    <property type="component" value="Unassembled WGS sequence"/>
</dbReference>
<gene>
    <name evidence="2" type="ORF">SYNPS1DRAFT_28593</name>
</gene>
<organism evidence="2 3">
    <name type="scientific">Syncephalis pseudoplumigaleata</name>
    <dbReference type="NCBI Taxonomy" id="1712513"/>
    <lineage>
        <taxon>Eukaryota</taxon>
        <taxon>Fungi</taxon>
        <taxon>Fungi incertae sedis</taxon>
        <taxon>Zoopagomycota</taxon>
        <taxon>Zoopagomycotina</taxon>
        <taxon>Zoopagomycetes</taxon>
        <taxon>Zoopagales</taxon>
        <taxon>Piptocephalidaceae</taxon>
        <taxon>Syncephalis</taxon>
    </lineage>
</organism>
<accession>A0A4V1J1N5</accession>
<dbReference type="AlphaFoldDB" id="A0A4V1J1N5"/>
<proteinExistence type="predicted"/>
<evidence type="ECO:0000313" key="2">
    <source>
        <dbReference type="EMBL" id="RKP25679.1"/>
    </source>
</evidence>
<dbReference type="OrthoDB" id="2440962at2759"/>
<dbReference type="EMBL" id="KZ989658">
    <property type="protein sequence ID" value="RKP25679.1"/>
    <property type="molecule type" value="Genomic_DNA"/>
</dbReference>
<protein>
    <submittedName>
        <fullName evidence="2">Uncharacterized protein</fullName>
    </submittedName>
</protein>
<sequence length="169" mass="18119">MPPFDYRAFCIMARQYSIVGGEDVWASCARNARVAAQVGYGRTAQTWRVLQLLFSEPPQPSSETSHSPGVAPSQKHAGQPAAVPVLALAQEGSGNASAHCTAPLGLSGPAEACQSDMMPWKEPWNPQDMLLEILNYYGEQLSCMYACMHVCYDGAGRCANVHDRTAGAG</sequence>
<keyword evidence="3" id="KW-1185">Reference proteome</keyword>